<name>A0A212ESI0_DANPL</name>
<comment type="caution">
    <text evidence="2">The sequence shown here is derived from an EMBL/GenBank/DDBJ whole genome shotgun (WGS) entry which is preliminary data.</text>
</comment>
<organism evidence="2 3">
    <name type="scientific">Danaus plexippus plexippus</name>
    <dbReference type="NCBI Taxonomy" id="278856"/>
    <lineage>
        <taxon>Eukaryota</taxon>
        <taxon>Metazoa</taxon>
        <taxon>Ecdysozoa</taxon>
        <taxon>Arthropoda</taxon>
        <taxon>Hexapoda</taxon>
        <taxon>Insecta</taxon>
        <taxon>Pterygota</taxon>
        <taxon>Neoptera</taxon>
        <taxon>Endopterygota</taxon>
        <taxon>Lepidoptera</taxon>
        <taxon>Glossata</taxon>
        <taxon>Ditrysia</taxon>
        <taxon>Papilionoidea</taxon>
        <taxon>Nymphalidae</taxon>
        <taxon>Danainae</taxon>
        <taxon>Danaini</taxon>
        <taxon>Danaina</taxon>
        <taxon>Danaus</taxon>
        <taxon>Danaus</taxon>
    </lineage>
</organism>
<dbReference type="InterPro" id="IPR013584">
    <property type="entry name" value="RAP"/>
</dbReference>
<dbReference type="FunCoup" id="A0A212ESI0">
    <property type="interactions" value="531"/>
</dbReference>
<accession>A0A212ESI0</accession>
<feature type="domain" description="RAP" evidence="1">
    <location>
        <begin position="517"/>
        <end position="575"/>
    </location>
</feature>
<dbReference type="Pfam" id="PF06743">
    <property type="entry name" value="FAST_1"/>
    <property type="match status" value="1"/>
</dbReference>
<dbReference type="AlphaFoldDB" id="A0A212ESI0"/>
<dbReference type="EMBL" id="AGBW02012794">
    <property type="protein sequence ID" value="OWR44429.1"/>
    <property type="molecule type" value="Genomic_DNA"/>
</dbReference>
<proteinExistence type="predicted"/>
<protein>
    <recommendedName>
        <fullName evidence="1">RAP domain-containing protein</fullName>
    </recommendedName>
</protein>
<reference evidence="2 3" key="1">
    <citation type="journal article" date="2011" name="Cell">
        <title>The monarch butterfly genome yields insights into long-distance migration.</title>
        <authorList>
            <person name="Zhan S."/>
            <person name="Merlin C."/>
            <person name="Boore J.L."/>
            <person name="Reppert S.M."/>
        </authorList>
    </citation>
    <scope>NUCLEOTIDE SEQUENCE [LARGE SCALE GENOMIC DNA]</scope>
    <source>
        <strain evidence="2">F-2</strain>
    </source>
</reference>
<evidence type="ECO:0000313" key="2">
    <source>
        <dbReference type="EMBL" id="OWR44429.1"/>
    </source>
</evidence>
<gene>
    <name evidence="2" type="ORF">KGM_215972</name>
</gene>
<dbReference type="Proteomes" id="UP000007151">
    <property type="component" value="Unassembled WGS sequence"/>
</dbReference>
<dbReference type="GO" id="GO:0044528">
    <property type="term" value="P:regulation of mitochondrial mRNA stability"/>
    <property type="evidence" value="ECO:0007669"/>
    <property type="project" value="InterPro"/>
</dbReference>
<dbReference type="KEGG" id="dpl:KGM_215972"/>
<dbReference type="InParanoid" id="A0A212ESI0"/>
<dbReference type="eggNOG" id="ENOG502QRPY">
    <property type="taxonomic scope" value="Eukaryota"/>
</dbReference>
<keyword evidence="3" id="KW-1185">Reference proteome</keyword>
<evidence type="ECO:0000313" key="3">
    <source>
        <dbReference type="Proteomes" id="UP000007151"/>
    </source>
</evidence>
<evidence type="ECO:0000259" key="1">
    <source>
        <dbReference type="PROSITE" id="PS51286"/>
    </source>
</evidence>
<dbReference type="PROSITE" id="PS51286">
    <property type="entry name" value="RAP"/>
    <property type="match status" value="1"/>
</dbReference>
<sequence length="585" mass="67966">MENNGYARKIDIDEDNLQYVPKEYFSNIMSKNFSTEDPHNIFNIFANLGVYCTENNLCISNEQFDNFIDNLTDNIKFASDDELRSLFFSLTKWPQTNSIRTRNFIEVWAALDDECFKRIHKWSYDEMLSFVSLFYMLNVIKYSDFCTKVLNKIATKCKNLKKSHVVQCLFFTGTIRRSPIDMHFLEVYVENHFTEFSTDELAVLAMGFFKSSTPIRSMTLISKIIDRIIENSKNIHEISLAALLKIIRYSIKIPIDNKLFDMLEHLQHECDRMSIMCNVQLALVGTSSLTLHENCLNQIAKRVIKSISETRIKDLERLVLTYGTFNHIPETEENFFGKVIEELRKPERNEEILKYGRSFSACVAFLGLLQIFPVDLIKRVLSREFLNNTYGGNFYSYGREILTIHDIAKLFIEDEVSVLTDKQVIALAKKYTDYVPCETYQKQYNITERMFLDIKRVLQEDRGGKDYVTGFHVIPHHQRGDLILCNNSEGAPVSVKDVFYGKQFGLLHKAPSPNHWIVLIVAGRNSMIQNSNRASGPFNIKIKELNTLGYYANIVKWNTYSNLKTDKEKIIYLNNLIEEALKSKL</sequence>
<dbReference type="InterPro" id="IPR010622">
    <property type="entry name" value="FAST_Leu-rich"/>
</dbReference>